<evidence type="ECO:0000313" key="13">
    <source>
        <dbReference type="Proteomes" id="UP000266643"/>
    </source>
</evidence>
<keyword evidence="1" id="KW-0732">Signal</keyword>
<dbReference type="EMBL" id="QUTF01011559">
    <property type="protein sequence ID" value="RHZ27994.1"/>
    <property type="molecule type" value="Genomic_DNA"/>
</dbReference>
<name>A0A397BNC2_APHAT</name>
<dbReference type="EMBL" id="QUTA01002280">
    <property type="protein sequence ID" value="RHY27818.1"/>
    <property type="molecule type" value="Genomic_DNA"/>
</dbReference>
<evidence type="ECO:0000313" key="5">
    <source>
        <dbReference type="EMBL" id="RHY43414.1"/>
    </source>
</evidence>
<evidence type="ECO:0000313" key="3">
    <source>
        <dbReference type="EMBL" id="RHY27818.1"/>
    </source>
</evidence>
<dbReference type="EMBL" id="QUTC01008573">
    <property type="protein sequence ID" value="RHY43414.1"/>
    <property type="molecule type" value="Genomic_DNA"/>
</dbReference>
<dbReference type="Proteomes" id="UP000266239">
    <property type="component" value="Unassembled WGS sequence"/>
</dbReference>
<comment type="caution">
    <text evidence="2">The sequence shown here is derived from an EMBL/GenBank/DDBJ whole genome shotgun (WGS) entry which is preliminary data.</text>
</comment>
<evidence type="ECO:0000313" key="9">
    <source>
        <dbReference type="Proteomes" id="UP000265427"/>
    </source>
</evidence>
<evidence type="ECO:0000313" key="7">
    <source>
        <dbReference type="EMBL" id="RHZ27185.1"/>
    </source>
</evidence>
<dbReference type="Proteomes" id="UP000265427">
    <property type="component" value="Unassembled WGS sequence"/>
</dbReference>
<evidence type="ECO:0000313" key="2">
    <source>
        <dbReference type="EMBL" id="RHY21034.1"/>
    </source>
</evidence>
<gene>
    <name evidence="3" type="ORF">DYB25_008240</name>
    <name evidence="8" type="ORF">DYB26_009552</name>
    <name evidence="6" type="ORF">DYB30_001740</name>
    <name evidence="7" type="ORF">DYB31_004787</name>
    <name evidence="4" type="ORF">DYB34_010318</name>
    <name evidence="2" type="ORF">DYB36_011269</name>
    <name evidence="5" type="ORF">DYB38_005217</name>
</gene>
<evidence type="ECO:0000313" key="10">
    <source>
        <dbReference type="Proteomes" id="UP000265716"/>
    </source>
</evidence>
<feature type="signal peptide" evidence="1">
    <location>
        <begin position="1"/>
        <end position="20"/>
    </location>
</feature>
<evidence type="ECO:0000313" key="8">
    <source>
        <dbReference type="EMBL" id="RHZ27994.1"/>
    </source>
</evidence>
<evidence type="ECO:0000313" key="6">
    <source>
        <dbReference type="EMBL" id="RHY56634.1"/>
    </source>
</evidence>
<dbReference type="Proteomes" id="UP000283543">
    <property type="component" value="Unassembled WGS sequence"/>
</dbReference>
<dbReference type="Proteomes" id="UP000265716">
    <property type="component" value="Unassembled WGS sequence"/>
</dbReference>
<evidence type="ECO:0000313" key="4">
    <source>
        <dbReference type="EMBL" id="RHY42264.1"/>
    </source>
</evidence>
<dbReference type="EMBL" id="QUTD01006233">
    <property type="protein sequence ID" value="RHY56634.1"/>
    <property type="molecule type" value="Genomic_DNA"/>
</dbReference>
<evidence type="ECO:0000313" key="12">
    <source>
        <dbReference type="Proteomes" id="UP000266239"/>
    </source>
</evidence>
<dbReference type="Proteomes" id="UP000266196">
    <property type="component" value="Unassembled WGS sequence"/>
</dbReference>
<organism evidence="2 9">
    <name type="scientific">Aphanomyces astaci</name>
    <name type="common">Crayfish plague agent</name>
    <dbReference type="NCBI Taxonomy" id="112090"/>
    <lineage>
        <taxon>Eukaryota</taxon>
        <taxon>Sar</taxon>
        <taxon>Stramenopiles</taxon>
        <taxon>Oomycota</taxon>
        <taxon>Saprolegniomycetes</taxon>
        <taxon>Saprolegniales</taxon>
        <taxon>Verrucalvaceae</taxon>
        <taxon>Aphanomyces</taxon>
    </lineage>
</organism>
<dbReference type="AlphaFoldDB" id="A0A397BNC2"/>
<evidence type="ECO:0000313" key="14">
    <source>
        <dbReference type="Proteomes" id="UP000283543"/>
    </source>
</evidence>
<reference evidence="9 10" key="1">
    <citation type="submission" date="2018-08" db="EMBL/GenBank/DDBJ databases">
        <title>Aphanomyces genome sequencing and annotation.</title>
        <authorList>
            <person name="Minardi D."/>
            <person name="Oidtmann B."/>
            <person name="Van Der Giezen M."/>
            <person name="Studholme D.J."/>
        </authorList>
    </citation>
    <scope>NUCLEOTIDE SEQUENCE [LARGE SCALE GENOMIC DNA]</scope>
    <source>
        <strain evidence="7 11">197901</strain>
        <strain evidence="6 13">D2</strain>
        <strain evidence="8 15">FDL457</strain>
        <strain evidence="2 9">Kv</strain>
        <strain evidence="5 10">SA</strain>
        <strain evidence="4 14">Si</strain>
        <strain evidence="3 12">Yx</strain>
    </source>
</reference>
<dbReference type="EMBL" id="QUTE01007916">
    <property type="protein sequence ID" value="RHZ27185.1"/>
    <property type="molecule type" value="Genomic_DNA"/>
</dbReference>
<evidence type="ECO:0000313" key="11">
    <source>
        <dbReference type="Proteomes" id="UP000266196"/>
    </source>
</evidence>
<feature type="chain" id="PRO_5036334618" evidence="1">
    <location>
        <begin position="21"/>
        <end position="181"/>
    </location>
</feature>
<protein>
    <submittedName>
        <fullName evidence="2">Uncharacterized protein</fullName>
    </submittedName>
</protein>
<dbReference type="EMBL" id="QUTB01008517">
    <property type="protein sequence ID" value="RHY42264.1"/>
    <property type="molecule type" value="Genomic_DNA"/>
</dbReference>
<proteinExistence type="predicted"/>
<dbReference type="Proteomes" id="UP000266643">
    <property type="component" value="Unassembled WGS sequence"/>
</dbReference>
<dbReference type="EMBL" id="QUSZ01002758">
    <property type="protein sequence ID" value="RHY21034.1"/>
    <property type="molecule type" value="Genomic_DNA"/>
</dbReference>
<accession>A0A397BNC2</accession>
<sequence>MASLLRWLIVVAFLVLQGTCELPKDLRVRREMVPVGQPHRDASGRMVQDTAERITVVDPEEERENREKEASGQVTKGGKFKARRQFIFTGLALLAKGIAVGVKVAKVAAVGAKAVKAGAGVAKMGKVAAGAGKVAAKAKKAGAVLNKAQNVVNKVHKVANGVRNGVHQARNVAQHLRRRRP</sequence>
<dbReference type="Proteomes" id="UP000286510">
    <property type="component" value="Unassembled WGS sequence"/>
</dbReference>
<evidence type="ECO:0000313" key="15">
    <source>
        <dbReference type="Proteomes" id="UP000286510"/>
    </source>
</evidence>
<evidence type="ECO:0000256" key="1">
    <source>
        <dbReference type="SAM" id="SignalP"/>
    </source>
</evidence>
<dbReference type="VEuPathDB" id="FungiDB:H257_11395"/>